<evidence type="ECO:0000256" key="5">
    <source>
        <dbReference type="ARBA" id="ARBA00023033"/>
    </source>
</evidence>
<dbReference type="GO" id="GO:0004497">
    <property type="term" value="F:monooxygenase activity"/>
    <property type="evidence" value="ECO:0007669"/>
    <property type="project" value="UniProtKB-KW"/>
</dbReference>
<comment type="caution">
    <text evidence="7">The sequence shown here is derived from an EMBL/GenBank/DDBJ whole genome shotgun (WGS) entry which is preliminary data.</text>
</comment>
<evidence type="ECO:0000256" key="1">
    <source>
        <dbReference type="ARBA" id="ARBA00007992"/>
    </source>
</evidence>
<dbReference type="SUPFAM" id="SSF51905">
    <property type="entry name" value="FAD/NAD(P)-binding domain"/>
    <property type="match status" value="1"/>
</dbReference>
<evidence type="ECO:0000259" key="6">
    <source>
        <dbReference type="Pfam" id="PF01494"/>
    </source>
</evidence>
<dbReference type="PANTHER" id="PTHR13789">
    <property type="entry name" value="MONOOXYGENASE"/>
    <property type="match status" value="1"/>
</dbReference>
<dbReference type="InterPro" id="IPR002938">
    <property type="entry name" value="FAD-bd"/>
</dbReference>
<reference evidence="7" key="1">
    <citation type="submission" date="2020-05" db="EMBL/GenBank/DDBJ databases">
        <title>Phylogenomic resolution of chytrid fungi.</title>
        <authorList>
            <person name="Stajich J.E."/>
            <person name="Amses K."/>
            <person name="Simmons R."/>
            <person name="Seto K."/>
            <person name="Myers J."/>
            <person name="Bonds A."/>
            <person name="Quandt C.A."/>
            <person name="Barry K."/>
            <person name="Liu P."/>
            <person name="Grigoriev I."/>
            <person name="Longcore J.E."/>
            <person name="James T.Y."/>
        </authorList>
    </citation>
    <scope>NUCLEOTIDE SEQUENCE</scope>
    <source>
        <strain evidence="7">JEL0513</strain>
    </source>
</reference>
<proteinExistence type="inferred from homology"/>
<comment type="similarity">
    <text evidence="1">Belongs to the paxM FAD-dependent monooxygenase family.</text>
</comment>
<evidence type="ECO:0000313" key="8">
    <source>
        <dbReference type="Proteomes" id="UP001211907"/>
    </source>
</evidence>
<evidence type="ECO:0000256" key="2">
    <source>
        <dbReference type="ARBA" id="ARBA00022630"/>
    </source>
</evidence>
<dbReference type="InterPro" id="IPR036188">
    <property type="entry name" value="FAD/NAD-bd_sf"/>
</dbReference>
<keyword evidence="2" id="KW-0285">Flavoprotein</keyword>
<dbReference type="InterPro" id="IPR050493">
    <property type="entry name" value="FAD-dep_Monooxygenase_BioMet"/>
</dbReference>
<dbReference type="GO" id="GO:0071949">
    <property type="term" value="F:FAD binding"/>
    <property type="evidence" value="ECO:0007669"/>
    <property type="project" value="InterPro"/>
</dbReference>
<gene>
    <name evidence="7" type="ORF">HK100_001065</name>
</gene>
<dbReference type="Gene3D" id="3.50.50.60">
    <property type="entry name" value="FAD/NAD(P)-binding domain"/>
    <property type="match status" value="1"/>
</dbReference>
<organism evidence="7 8">
    <name type="scientific">Physocladia obscura</name>
    <dbReference type="NCBI Taxonomy" id="109957"/>
    <lineage>
        <taxon>Eukaryota</taxon>
        <taxon>Fungi</taxon>
        <taxon>Fungi incertae sedis</taxon>
        <taxon>Chytridiomycota</taxon>
        <taxon>Chytridiomycota incertae sedis</taxon>
        <taxon>Chytridiomycetes</taxon>
        <taxon>Chytridiales</taxon>
        <taxon>Chytriomycetaceae</taxon>
        <taxon>Physocladia</taxon>
    </lineage>
</organism>
<dbReference type="AlphaFoldDB" id="A0AAD5SXB4"/>
<dbReference type="PRINTS" id="PR00420">
    <property type="entry name" value="RNGMNOXGNASE"/>
</dbReference>
<dbReference type="Pfam" id="PF01494">
    <property type="entry name" value="FAD_binding_3"/>
    <property type="match status" value="1"/>
</dbReference>
<keyword evidence="3" id="KW-0274">FAD</keyword>
<feature type="domain" description="FAD-binding" evidence="6">
    <location>
        <begin position="8"/>
        <end position="384"/>
    </location>
</feature>
<evidence type="ECO:0000256" key="3">
    <source>
        <dbReference type="ARBA" id="ARBA00022827"/>
    </source>
</evidence>
<dbReference type="Proteomes" id="UP001211907">
    <property type="component" value="Unassembled WGS sequence"/>
</dbReference>
<evidence type="ECO:0000256" key="4">
    <source>
        <dbReference type="ARBA" id="ARBA00023002"/>
    </source>
</evidence>
<evidence type="ECO:0000313" key="7">
    <source>
        <dbReference type="EMBL" id="KAJ3116442.1"/>
    </source>
</evidence>
<accession>A0AAD5SXB4</accession>
<sequence>MVFEDMPSVIVIGAGPVGAATALGLQQRGFDVRLFDRIDLTAAMQEAQRSKQATVRVEFSETPGGGGVSLSRNGLTALETLGVLEPVLRCPHVPVAHFSMMKADGTDPINHFALRHKAASVKQFLRHTLHTPILKACSDAGIKITVSKKLVHVVEIDGGVRAEFADGTVATADFLIGADGIHSVTRRIVFPETPKPKFWSIGYIGVFERGQVVDGVPVECDEVMGLYNDQVSGNFIFTTDCSEKYGSWMIMQVDKGPANDQVEDDEWRPYTDLPTESKKLAGVVEGWGVPQSMVNCVRFANRITPVSIYDLHDMSTFSKGRVLLVGDAAHGTIPTIGQGLNTGFEDAAVLSDLFAEFPASNAAENYKTVFELYDKIRLPRVRAIYLSARDVGTRMKAKSEFQARVGRFMMRTVFSLLSLFGVGDVGVYDYRKDVEKVLSEYRATKH</sequence>
<dbReference type="PANTHER" id="PTHR13789:SF309">
    <property type="entry name" value="PUTATIVE (AFU_ORTHOLOGUE AFUA_6G14510)-RELATED"/>
    <property type="match status" value="1"/>
</dbReference>
<keyword evidence="5" id="KW-0503">Monooxygenase</keyword>
<protein>
    <recommendedName>
        <fullName evidence="6">FAD-binding domain-containing protein</fullName>
    </recommendedName>
</protein>
<keyword evidence="8" id="KW-1185">Reference proteome</keyword>
<name>A0AAD5SXB4_9FUNG</name>
<keyword evidence="4" id="KW-0560">Oxidoreductase</keyword>
<dbReference type="EMBL" id="JADGJH010001229">
    <property type="protein sequence ID" value="KAJ3116442.1"/>
    <property type="molecule type" value="Genomic_DNA"/>
</dbReference>